<evidence type="ECO:0000313" key="11">
    <source>
        <dbReference type="Proteomes" id="UP000017396"/>
    </source>
</evidence>
<dbReference type="Pfam" id="PF25973">
    <property type="entry name" value="BSH_CzcB"/>
    <property type="match status" value="1"/>
</dbReference>
<dbReference type="Gene3D" id="2.40.30.170">
    <property type="match status" value="1"/>
</dbReference>
<evidence type="ECO:0000256" key="3">
    <source>
        <dbReference type="ARBA" id="ARBA00022833"/>
    </source>
</evidence>
<dbReference type="GO" id="GO:0022857">
    <property type="term" value="F:transmembrane transporter activity"/>
    <property type="evidence" value="ECO:0007669"/>
    <property type="project" value="InterPro"/>
</dbReference>
<feature type="domain" description="CzcB-like barrel-sandwich hybrid" evidence="8">
    <location>
        <begin position="95"/>
        <end position="253"/>
    </location>
</feature>
<evidence type="ECO:0000313" key="10">
    <source>
        <dbReference type="EMBL" id="AGY59525.1"/>
    </source>
</evidence>
<dbReference type="SUPFAM" id="SSF111369">
    <property type="entry name" value="HlyD-like secretion proteins"/>
    <property type="match status" value="1"/>
</dbReference>
<evidence type="ECO:0000256" key="2">
    <source>
        <dbReference type="ARBA" id="ARBA00022448"/>
    </source>
</evidence>
<keyword evidence="6" id="KW-0175">Coiled coil</keyword>
<reference evidence="10 11" key="1">
    <citation type="journal article" date="2013" name="PLoS ONE">
        <title>Cultivation and Complete Genome Sequencing of Gloeobacter kilaueensis sp. nov., from a Lava Cave in Kilauea Caldera, Hawai'i.</title>
        <authorList>
            <person name="Saw J.H."/>
            <person name="Schatz M."/>
            <person name="Brown M.V."/>
            <person name="Kunkel D.D."/>
            <person name="Foster J.S."/>
            <person name="Shick H."/>
            <person name="Christensen S."/>
            <person name="Hou S."/>
            <person name="Wan X."/>
            <person name="Donachie S.P."/>
        </authorList>
    </citation>
    <scope>NUCLEOTIDE SEQUENCE [LARGE SCALE GENOMIC DNA]</scope>
    <source>
        <strain evidence="11">JS</strain>
    </source>
</reference>
<evidence type="ECO:0000256" key="4">
    <source>
        <dbReference type="ARBA" id="ARBA00043263"/>
    </source>
</evidence>
<dbReference type="HOGENOM" id="CLU_018816_13_3_3"/>
<dbReference type="KEGG" id="glj:GKIL_3279"/>
<dbReference type="Gene3D" id="2.40.420.20">
    <property type="match status" value="1"/>
</dbReference>
<gene>
    <name evidence="10" type="ORF">GKIL_3279</name>
</gene>
<dbReference type="Pfam" id="PF25954">
    <property type="entry name" value="Beta-barrel_RND_2"/>
    <property type="match status" value="1"/>
</dbReference>
<evidence type="ECO:0000259" key="7">
    <source>
        <dbReference type="Pfam" id="PF25954"/>
    </source>
</evidence>
<feature type="domain" description="CusB-like beta-barrel" evidence="7">
    <location>
        <begin position="256"/>
        <end position="330"/>
    </location>
</feature>
<dbReference type="InterPro" id="IPR006143">
    <property type="entry name" value="RND_pump_MFP"/>
</dbReference>
<comment type="function">
    <text evidence="5">CzcA and CzcB together would act in zinc efflux nearly as effectively as the complete czc efflux system (CzcABC). The CzcB protein is thought to funnel zinc cations to the CzcA transport protein.</text>
</comment>
<keyword evidence="3" id="KW-0862">Zinc</keyword>
<proteinExistence type="inferred from homology"/>
<protein>
    <submittedName>
        <fullName evidence="10">RND family efflux transporter MFP subunit</fullName>
    </submittedName>
</protein>
<dbReference type="eggNOG" id="COG0845">
    <property type="taxonomic scope" value="Bacteria"/>
</dbReference>
<dbReference type="PANTHER" id="PTHR30097:SF4">
    <property type="entry name" value="SLR6042 PROTEIN"/>
    <property type="match status" value="1"/>
</dbReference>
<dbReference type="Proteomes" id="UP000017396">
    <property type="component" value="Chromosome"/>
</dbReference>
<dbReference type="Gene3D" id="1.10.287.470">
    <property type="entry name" value="Helix hairpin bin"/>
    <property type="match status" value="1"/>
</dbReference>
<evidence type="ECO:0000259" key="9">
    <source>
        <dbReference type="Pfam" id="PF25975"/>
    </source>
</evidence>
<comment type="similarity">
    <text evidence="1">Belongs to the membrane fusion protein (MFP) (TC 8.A.1) family.</text>
</comment>
<evidence type="ECO:0000256" key="6">
    <source>
        <dbReference type="SAM" id="Coils"/>
    </source>
</evidence>
<evidence type="ECO:0000256" key="1">
    <source>
        <dbReference type="ARBA" id="ARBA00009477"/>
    </source>
</evidence>
<accession>U5QPC7</accession>
<evidence type="ECO:0000259" key="8">
    <source>
        <dbReference type="Pfam" id="PF25973"/>
    </source>
</evidence>
<dbReference type="PANTHER" id="PTHR30097">
    <property type="entry name" value="CATION EFFLUX SYSTEM PROTEIN CUSB"/>
    <property type="match status" value="1"/>
</dbReference>
<dbReference type="GO" id="GO:0030313">
    <property type="term" value="C:cell envelope"/>
    <property type="evidence" value="ECO:0007669"/>
    <property type="project" value="TreeGrafter"/>
</dbReference>
<keyword evidence="2" id="KW-0813">Transport</keyword>
<sequence length="407" mass="43519">MIVSKSLTGGTIVGVLALLLGACGHSEVSDQSQQQVAIAATSGQVAAGQPEGAIELSAEAVRNQGIQVQTVARRRLLERKVFPASIEEAANRSGTVSMPVSSRVQQINVDIGDSVDRGQVLAVLTSSELGTAKADLLSAKSRLLASQARLIAARRQSERESYLFGRGISSEREKQEAQAQLASAQADFAAAQAAIDAAKARLLAFGMTNQEINQGDITPRLYARSATDGRIIQRKARVGQVVQPGEALFSISDLSEVWVVLKVFQSELGRLRVGDSVRFTVRGLSNRDVNGRVVRISEALDPQTRTADVRVVIPNRGRQLKPGMLVQAEVDLGSASREVLAIPDKALYEVAGKQIVFVRESATRFRPRSVTVGSRAGQYVEVRSGLKPGDAIVVEGGFVLKSELLKS</sequence>
<dbReference type="InterPro" id="IPR058792">
    <property type="entry name" value="Beta-barrel_RND_2"/>
</dbReference>
<dbReference type="AlphaFoldDB" id="U5QPC7"/>
<dbReference type="STRING" id="1183438.GKIL_3279"/>
<dbReference type="InterPro" id="IPR058649">
    <property type="entry name" value="CzcB_C"/>
</dbReference>
<dbReference type="PROSITE" id="PS51257">
    <property type="entry name" value="PROKAR_LIPOPROTEIN"/>
    <property type="match status" value="1"/>
</dbReference>
<dbReference type="InterPro" id="IPR058647">
    <property type="entry name" value="BSH_CzcB-like"/>
</dbReference>
<dbReference type="NCBIfam" id="TIGR01730">
    <property type="entry name" value="RND_mfp"/>
    <property type="match status" value="1"/>
</dbReference>
<keyword evidence="11" id="KW-1185">Reference proteome</keyword>
<feature type="domain" description="CzcB-like C-terminal circularly permuted SH3-like" evidence="9">
    <location>
        <begin position="340"/>
        <end position="401"/>
    </location>
</feature>
<evidence type="ECO:0000256" key="5">
    <source>
        <dbReference type="ARBA" id="ARBA00058766"/>
    </source>
</evidence>
<dbReference type="Pfam" id="PF25975">
    <property type="entry name" value="CzcB_C"/>
    <property type="match status" value="1"/>
</dbReference>
<keyword evidence="4" id="KW-0105">Cadmium resistance</keyword>
<dbReference type="InterPro" id="IPR051909">
    <property type="entry name" value="MFP_Cation_Efflux"/>
</dbReference>
<dbReference type="GO" id="GO:0060003">
    <property type="term" value="P:copper ion export"/>
    <property type="evidence" value="ECO:0007669"/>
    <property type="project" value="TreeGrafter"/>
</dbReference>
<dbReference type="GO" id="GO:0016020">
    <property type="term" value="C:membrane"/>
    <property type="evidence" value="ECO:0007669"/>
    <property type="project" value="InterPro"/>
</dbReference>
<feature type="coiled-coil region" evidence="6">
    <location>
        <begin position="174"/>
        <end position="201"/>
    </location>
</feature>
<dbReference type="FunFam" id="2.40.420.20:FF:000006">
    <property type="entry name" value="RND family efflux transporter MFP subunit"/>
    <property type="match status" value="1"/>
</dbReference>
<dbReference type="EMBL" id="CP003587">
    <property type="protein sequence ID" value="AGY59525.1"/>
    <property type="molecule type" value="Genomic_DNA"/>
</dbReference>
<dbReference type="GO" id="GO:0015679">
    <property type="term" value="P:plasma membrane copper ion transport"/>
    <property type="evidence" value="ECO:0007669"/>
    <property type="project" value="TreeGrafter"/>
</dbReference>
<organism evidence="10 11">
    <name type="scientific">Gloeobacter kilaueensis (strain ATCC BAA-2537 / CCAP 1431/1 / ULC 316 / JS1)</name>
    <dbReference type="NCBI Taxonomy" id="1183438"/>
    <lineage>
        <taxon>Bacteria</taxon>
        <taxon>Bacillati</taxon>
        <taxon>Cyanobacteriota</taxon>
        <taxon>Cyanophyceae</taxon>
        <taxon>Gloeobacterales</taxon>
        <taxon>Gloeobacteraceae</taxon>
        <taxon>Gloeobacter</taxon>
    </lineage>
</organism>
<dbReference type="FunFam" id="2.40.30.170:FF:000010">
    <property type="entry name" value="Efflux RND transporter periplasmic adaptor subunit"/>
    <property type="match status" value="1"/>
</dbReference>
<dbReference type="GO" id="GO:0046686">
    <property type="term" value="P:response to cadmium ion"/>
    <property type="evidence" value="ECO:0007669"/>
    <property type="project" value="UniProtKB-KW"/>
</dbReference>
<name>U5QPC7_GLOK1</name>